<keyword evidence="2" id="KW-1185">Reference proteome</keyword>
<dbReference type="AlphaFoldDB" id="A0AAF5CQC2"/>
<accession>A0AAF5CQC2</accession>
<protein>
    <submittedName>
        <fullName evidence="3">DUF4806 domain-containing protein</fullName>
    </submittedName>
</protein>
<feature type="coiled-coil region" evidence="1">
    <location>
        <begin position="184"/>
        <end position="211"/>
    </location>
</feature>
<organism evidence="2 3">
    <name type="scientific">Strongyloides stercoralis</name>
    <name type="common">Threadworm</name>
    <dbReference type="NCBI Taxonomy" id="6248"/>
    <lineage>
        <taxon>Eukaryota</taxon>
        <taxon>Metazoa</taxon>
        <taxon>Ecdysozoa</taxon>
        <taxon>Nematoda</taxon>
        <taxon>Chromadorea</taxon>
        <taxon>Rhabditida</taxon>
        <taxon>Tylenchina</taxon>
        <taxon>Panagrolaimomorpha</taxon>
        <taxon>Strongyloidoidea</taxon>
        <taxon>Strongyloididae</taxon>
        <taxon>Strongyloides</taxon>
    </lineage>
</organism>
<keyword evidence="1" id="KW-0175">Coiled coil</keyword>
<sequence>NFLMETSCSQTITCKNGKIELNGISSPQKEFDYFLYEGILDNANNEIKRLKDEMTLKAKELVDHQVKEKIKLDILESYKNNSVGVLKTNSLDKKVLIPTDLQENHQDSNRIGRKRAYEEINESISYIDTPNNIEALLSSTFLNIPEINNQETSTCEESNDYDSSNILTCIKELINGQRLLMDKIDNIHKRQDVLENQLTNIEEMIGDATRNMFNRKFDRDPLASNISKYEMKINKKRVRIDLTSIDVIRCYVMNNRKDMKEKEILSLNLIDFLDNYLDKDIITLIGTPKEFARKVVDQLMTADQQLRHKFSYSFEKRSKRVGLREDIKNDVINSILYAGASILVKEQLPLYFTHAFEGINSRASNWSKTGKCHTMIHPDLCEVYFQNIDVGVMNEDGKDDYDEIH</sequence>
<evidence type="ECO:0000313" key="3">
    <source>
        <dbReference type="WBParaSite" id="TCONS_00000153.p1"/>
    </source>
</evidence>
<reference evidence="3" key="1">
    <citation type="submission" date="2024-02" db="UniProtKB">
        <authorList>
            <consortium name="WormBaseParasite"/>
        </authorList>
    </citation>
    <scope>IDENTIFICATION</scope>
</reference>
<evidence type="ECO:0000313" key="2">
    <source>
        <dbReference type="Proteomes" id="UP000035681"/>
    </source>
</evidence>
<evidence type="ECO:0000256" key="1">
    <source>
        <dbReference type="SAM" id="Coils"/>
    </source>
</evidence>
<dbReference type="WBParaSite" id="TCONS_00000153.p1">
    <property type="protein sequence ID" value="TCONS_00000153.p1"/>
    <property type="gene ID" value="XLOC_000177"/>
</dbReference>
<feature type="coiled-coil region" evidence="1">
    <location>
        <begin position="33"/>
        <end position="60"/>
    </location>
</feature>
<proteinExistence type="predicted"/>
<dbReference type="Proteomes" id="UP000035681">
    <property type="component" value="Unplaced"/>
</dbReference>
<name>A0AAF5CQC2_STRER</name>